<proteinExistence type="inferred from homology"/>
<dbReference type="PANTHER" id="PTHR48097:SF9">
    <property type="entry name" value="L-THREONINE ALDOLASE"/>
    <property type="match status" value="1"/>
</dbReference>
<sequence>MKKPRNHKRIADFRTDTVTLPSRRMYEAMLAAELGDDWFGEDPTVNRLETESARLIGKEAALLFPSGTMANQAAARVHCPVGREVIVEEDSHIFNHESGALAYAMVQVRSIRGCRGAIATEALASKIHGPDPLRAGTGLVCLENPHNLAGGAIVPQENVIAISRMAHEHGVSVHLDGSRLFNVQVATGISVQELSAPADSVMFCLTKGLGAPIGSMLCGSEAFIREARVARKFLGGAMRQAGIIAACGLEALAPDNIDALAEDHRRARELARRLAALPHLSLVDPRIETNLFFLRIGKDAPVSAPDLVTRAREANIRMISHGGNIIRLVCHKDIDDADVERLISFFTTEM</sequence>
<dbReference type="SUPFAM" id="SSF53383">
    <property type="entry name" value="PLP-dependent transferases"/>
    <property type="match status" value="1"/>
</dbReference>
<dbReference type="InterPro" id="IPR015422">
    <property type="entry name" value="PyrdxlP-dep_Trfase_small"/>
</dbReference>
<dbReference type="PIRSF" id="PIRSF017617">
    <property type="entry name" value="Thr_aldolase"/>
    <property type="match status" value="1"/>
</dbReference>
<dbReference type="GO" id="GO:0005829">
    <property type="term" value="C:cytosol"/>
    <property type="evidence" value="ECO:0007669"/>
    <property type="project" value="TreeGrafter"/>
</dbReference>
<evidence type="ECO:0000256" key="3">
    <source>
        <dbReference type="ARBA" id="ARBA00011881"/>
    </source>
</evidence>
<dbReference type="GO" id="GO:0006567">
    <property type="term" value="P:L-threonine catabolic process"/>
    <property type="evidence" value="ECO:0007669"/>
    <property type="project" value="TreeGrafter"/>
</dbReference>
<keyword evidence="4" id="KW-0663">Pyridoxal phosphate</keyword>
<evidence type="ECO:0000256" key="4">
    <source>
        <dbReference type="ARBA" id="ARBA00022898"/>
    </source>
</evidence>
<dbReference type="EMBL" id="CAADGD010000084">
    <property type="protein sequence ID" value="VFK71841.1"/>
    <property type="molecule type" value="Genomic_DNA"/>
</dbReference>
<dbReference type="PANTHER" id="PTHR48097">
    <property type="entry name" value="L-THREONINE ALDOLASE-RELATED"/>
    <property type="match status" value="1"/>
</dbReference>
<gene>
    <name evidence="8" type="ORF">BECKUNK1418G_GA0071005_10843</name>
    <name evidence="9" type="ORF">BECKUNK1418H_GA0071006_10843</name>
</gene>
<dbReference type="EMBL" id="CAADFZ010000084">
    <property type="protein sequence ID" value="VFK66230.1"/>
    <property type="molecule type" value="Genomic_DNA"/>
</dbReference>
<dbReference type="InterPro" id="IPR015424">
    <property type="entry name" value="PyrdxlP-dep_Trfase"/>
</dbReference>
<dbReference type="GO" id="GO:0006545">
    <property type="term" value="P:glycine biosynthetic process"/>
    <property type="evidence" value="ECO:0007669"/>
    <property type="project" value="TreeGrafter"/>
</dbReference>
<name>A0A451B0N8_9GAMM</name>
<dbReference type="FunFam" id="3.40.640.10:FF:000030">
    <property type="entry name" value="Low-specificity L-threonine aldolase"/>
    <property type="match status" value="1"/>
</dbReference>
<dbReference type="InterPro" id="IPR001597">
    <property type="entry name" value="ArAA_b-elim_lyase/Thr_aldolase"/>
</dbReference>
<evidence type="ECO:0000313" key="9">
    <source>
        <dbReference type="EMBL" id="VFK71841.1"/>
    </source>
</evidence>
<comment type="cofactor">
    <cofactor evidence="1">
        <name>pyridoxal 5'-phosphate</name>
        <dbReference type="ChEBI" id="CHEBI:597326"/>
    </cofactor>
</comment>
<organism evidence="9">
    <name type="scientific">Candidatus Kentrum sp. UNK</name>
    <dbReference type="NCBI Taxonomy" id="2126344"/>
    <lineage>
        <taxon>Bacteria</taxon>
        <taxon>Pseudomonadati</taxon>
        <taxon>Pseudomonadota</taxon>
        <taxon>Gammaproteobacteria</taxon>
        <taxon>Candidatus Kentrum</taxon>
    </lineage>
</organism>
<evidence type="ECO:0000256" key="6">
    <source>
        <dbReference type="PIRSR" id="PIRSR017617-1"/>
    </source>
</evidence>
<dbReference type="Gene3D" id="3.40.640.10">
    <property type="entry name" value="Type I PLP-dependent aspartate aminotransferase-like (Major domain)"/>
    <property type="match status" value="1"/>
</dbReference>
<evidence type="ECO:0000256" key="2">
    <source>
        <dbReference type="ARBA" id="ARBA00006966"/>
    </source>
</evidence>
<dbReference type="InterPro" id="IPR023603">
    <property type="entry name" value="Low_specificity_L-TA-like"/>
</dbReference>
<evidence type="ECO:0000256" key="1">
    <source>
        <dbReference type="ARBA" id="ARBA00001933"/>
    </source>
</evidence>
<dbReference type="Gene3D" id="3.90.1150.10">
    <property type="entry name" value="Aspartate Aminotransferase, domain 1"/>
    <property type="match status" value="1"/>
</dbReference>
<comment type="subunit">
    <text evidence="3">Homotetramer.</text>
</comment>
<evidence type="ECO:0000313" key="8">
    <source>
        <dbReference type="EMBL" id="VFK66230.1"/>
    </source>
</evidence>
<dbReference type="Pfam" id="PF01212">
    <property type="entry name" value="Beta_elim_lyase"/>
    <property type="match status" value="1"/>
</dbReference>
<feature type="modified residue" description="N6-(pyridoxal phosphate)lysine" evidence="6">
    <location>
        <position position="207"/>
    </location>
</feature>
<dbReference type="InterPro" id="IPR015421">
    <property type="entry name" value="PyrdxlP-dep_Trfase_major"/>
</dbReference>
<evidence type="ECO:0000259" key="7">
    <source>
        <dbReference type="Pfam" id="PF01212"/>
    </source>
</evidence>
<dbReference type="AlphaFoldDB" id="A0A451B0N8"/>
<reference evidence="9" key="1">
    <citation type="submission" date="2019-02" db="EMBL/GenBank/DDBJ databases">
        <authorList>
            <person name="Gruber-Vodicka R. H."/>
            <person name="Seah K. B. B."/>
        </authorList>
    </citation>
    <scope>NUCLEOTIDE SEQUENCE</scope>
    <source>
        <strain evidence="9">BECK_BY19</strain>
        <strain evidence="8">BECK_BY8</strain>
    </source>
</reference>
<feature type="domain" description="Aromatic amino acid beta-eliminating lyase/threonine aldolase" evidence="7">
    <location>
        <begin position="12"/>
        <end position="294"/>
    </location>
</feature>
<dbReference type="GO" id="GO:0008732">
    <property type="term" value="F:L-allo-threonine aldolase activity"/>
    <property type="evidence" value="ECO:0007669"/>
    <property type="project" value="TreeGrafter"/>
</dbReference>
<dbReference type="NCBIfam" id="NF041359">
    <property type="entry name" value="GntG_guanitoxin"/>
    <property type="match status" value="1"/>
</dbReference>
<protein>
    <submittedName>
        <fullName evidence="9">L-threonine aldolase</fullName>
    </submittedName>
</protein>
<evidence type="ECO:0000256" key="5">
    <source>
        <dbReference type="ARBA" id="ARBA00023239"/>
    </source>
</evidence>
<comment type="similarity">
    <text evidence="2">Belongs to the threonine aldolase family.</text>
</comment>
<keyword evidence="5" id="KW-0456">Lyase</keyword>
<accession>A0A451B0N8</accession>